<feature type="region of interest" description="Disordered" evidence="1">
    <location>
        <begin position="181"/>
        <end position="229"/>
    </location>
</feature>
<evidence type="ECO:0000256" key="1">
    <source>
        <dbReference type="SAM" id="MobiDB-lite"/>
    </source>
</evidence>
<keyword evidence="2" id="KW-0472">Membrane</keyword>
<feature type="compositionally biased region" description="Basic and acidic residues" evidence="1">
    <location>
        <begin position="218"/>
        <end position="229"/>
    </location>
</feature>
<protein>
    <recommendedName>
        <fullName evidence="5">Transmembrane protein</fullName>
    </recommendedName>
</protein>
<sequence length="325" mass="35142">MAETTIEDSMSDYAESSTVAAAATTGLIRNDDPLTVALRSEVRSPLSLEELVDLNRTDQASREYPSTLGTLTTTVFSSQKESSITKPTSAGTSYVVDGYTGKGKSKVVKTYASSLSATHGSGSEAEAEQDNALFGVGDQFEGNTLKGSARARKRLRVNNIAKPKKVPLIIHYGRPVQVSSGEDLDPVIQQSSQRSSKETKYLRPRRLKKSDGCSVVPDEERVSSADESNPRHFSRARRNVIVGLFTLIVLTFALSIFAAHHTGKSRLACTKGIIFSATVLISICTILAMSLARRALQEALLAGLLEFTIGFALVLEIRGFMEHVP</sequence>
<gene>
    <name evidence="3" type="ORF">BU23DRAFT_236731</name>
</gene>
<evidence type="ECO:0008006" key="5">
    <source>
        <dbReference type="Google" id="ProtNLM"/>
    </source>
</evidence>
<proteinExistence type="predicted"/>
<reference evidence="3" key="1">
    <citation type="journal article" date="2020" name="Stud. Mycol.">
        <title>101 Dothideomycetes genomes: a test case for predicting lifestyles and emergence of pathogens.</title>
        <authorList>
            <person name="Haridas S."/>
            <person name="Albert R."/>
            <person name="Binder M."/>
            <person name="Bloem J."/>
            <person name="Labutti K."/>
            <person name="Salamov A."/>
            <person name="Andreopoulos B."/>
            <person name="Baker S."/>
            <person name="Barry K."/>
            <person name="Bills G."/>
            <person name="Bluhm B."/>
            <person name="Cannon C."/>
            <person name="Castanera R."/>
            <person name="Culley D."/>
            <person name="Daum C."/>
            <person name="Ezra D."/>
            <person name="Gonzalez J."/>
            <person name="Henrissat B."/>
            <person name="Kuo A."/>
            <person name="Liang C."/>
            <person name="Lipzen A."/>
            <person name="Lutzoni F."/>
            <person name="Magnuson J."/>
            <person name="Mondo S."/>
            <person name="Nolan M."/>
            <person name="Ohm R."/>
            <person name="Pangilinan J."/>
            <person name="Park H.-J."/>
            <person name="Ramirez L."/>
            <person name="Alfaro M."/>
            <person name="Sun H."/>
            <person name="Tritt A."/>
            <person name="Yoshinaga Y."/>
            <person name="Zwiers L.-H."/>
            <person name="Turgeon B."/>
            <person name="Goodwin S."/>
            <person name="Spatafora J."/>
            <person name="Crous P."/>
            <person name="Grigoriev I."/>
        </authorList>
    </citation>
    <scope>NUCLEOTIDE SEQUENCE</scope>
    <source>
        <strain evidence="3">CBS 107.79</strain>
    </source>
</reference>
<dbReference type="Proteomes" id="UP000800036">
    <property type="component" value="Unassembled WGS sequence"/>
</dbReference>
<dbReference type="EMBL" id="ML976708">
    <property type="protein sequence ID" value="KAF1969538.1"/>
    <property type="molecule type" value="Genomic_DNA"/>
</dbReference>
<organism evidence="3 4">
    <name type="scientific">Bimuria novae-zelandiae CBS 107.79</name>
    <dbReference type="NCBI Taxonomy" id="1447943"/>
    <lineage>
        <taxon>Eukaryota</taxon>
        <taxon>Fungi</taxon>
        <taxon>Dikarya</taxon>
        <taxon>Ascomycota</taxon>
        <taxon>Pezizomycotina</taxon>
        <taxon>Dothideomycetes</taxon>
        <taxon>Pleosporomycetidae</taxon>
        <taxon>Pleosporales</taxon>
        <taxon>Massarineae</taxon>
        <taxon>Didymosphaeriaceae</taxon>
        <taxon>Bimuria</taxon>
    </lineage>
</organism>
<evidence type="ECO:0000313" key="3">
    <source>
        <dbReference type="EMBL" id="KAF1969538.1"/>
    </source>
</evidence>
<feature type="transmembrane region" description="Helical" evidence="2">
    <location>
        <begin position="299"/>
        <end position="321"/>
    </location>
</feature>
<name>A0A6A5UY08_9PLEO</name>
<keyword evidence="2" id="KW-1133">Transmembrane helix</keyword>
<evidence type="ECO:0000313" key="4">
    <source>
        <dbReference type="Proteomes" id="UP000800036"/>
    </source>
</evidence>
<accession>A0A6A5UY08</accession>
<dbReference type="AlphaFoldDB" id="A0A6A5UY08"/>
<feature type="transmembrane region" description="Helical" evidence="2">
    <location>
        <begin position="240"/>
        <end position="260"/>
    </location>
</feature>
<keyword evidence="4" id="KW-1185">Reference proteome</keyword>
<evidence type="ECO:0000256" key="2">
    <source>
        <dbReference type="SAM" id="Phobius"/>
    </source>
</evidence>
<keyword evidence="2" id="KW-0812">Transmembrane</keyword>
<feature type="transmembrane region" description="Helical" evidence="2">
    <location>
        <begin position="272"/>
        <end position="292"/>
    </location>
</feature>
<dbReference type="OrthoDB" id="3916171at2759"/>